<gene>
    <name evidence="2" type="ORF">GGP41_004996</name>
</gene>
<dbReference type="AlphaFoldDB" id="A0A8H6DV46"/>
<comment type="caution">
    <text evidence="2">The sequence shown here is derived from an EMBL/GenBank/DDBJ whole genome shotgun (WGS) entry which is preliminary data.</text>
</comment>
<evidence type="ECO:0000256" key="1">
    <source>
        <dbReference type="SAM" id="MobiDB-lite"/>
    </source>
</evidence>
<proteinExistence type="predicted"/>
<evidence type="ECO:0000313" key="3">
    <source>
        <dbReference type="Proteomes" id="UP000624244"/>
    </source>
</evidence>
<reference evidence="2" key="1">
    <citation type="submission" date="2019-11" db="EMBL/GenBank/DDBJ databases">
        <title>Bipolaris sorokiniana Genome sequencing.</title>
        <authorList>
            <person name="Wang H."/>
        </authorList>
    </citation>
    <scope>NUCLEOTIDE SEQUENCE</scope>
</reference>
<dbReference type="Proteomes" id="UP000624244">
    <property type="component" value="Unassembled WGS sequence"/>
</dbReference>
<dbReference type="EMBL" id="WNKQ01000008">
    <property type="protein sequence ID" value="KAF5849571.1"/>
    <property type="molecule type" value="Genomic_DNA"/>
</dbReference>
<sequence length="281" mass="31277">MNKGQSAGKGAEHIPLLDMLHLDILRYHDGDKSVSESSRQTLLGRRYYSTLRGQSLCSAHVQRVVAFINMRSHRHVVHPGDAVMVLLSSLYTWSLDPEQVRVRPTKYKTKSGKTTHDQHPPCRMHSLARSANRAPRPGAMRCSQQRPTLLPHILAILVPRLLTTFEHSPHMLNSPPHQPSDSHSLPKLSLPLLLSSCTAIPCIDALRYACHPGNGRLGCCPSSIIPSRDPFEQHYFAFFFTANTICCQRTPLIAMSKQNVNSHRSLPDNSPSHAGSSHKEG</sequence>
<feature type="region of interest" description="Disordered" evidence="1">
    <location>
        <begin position="259"/>
        <end position="281"/>
    </location>
</feature>
<feature type="compositionally biased region" description="Polar residues" evidence="1">
    <location>
        <begin position="259"/>
        <end position="275"/>
    </location>
</feature>
<evidence type="ECO:0000313" key="2">
    <source>
        <dbReference type="EMBL" id="KAF5849571.1"/>
    </source>
</evidence>
<name>A0A8H6DV46_COCSA</name>
<organism evidence="2 3">
    <name type="scientific">Cochliobolus sativus</name>
    <name type="common">Common root rot and spot blotch fungus</name>
    <name type="synonym">Bipolaris sorokiniana</name>
    <dbReference type="NCBI Taxonomy" id="45130"/>
    <lineage>
        <taxon>Eukaryota</taxon>
        <taxon>Fungi</taxon>
        <taxon>Dikarya</taxon>
        <taxon>Ascomycota</taxon>
        <taxon>Pezizomycotina</taxon>
        <taxon>Dothideomycetes</taxon>
        <taxon>Pleosporomycetidae</taxon>
        <taxon>Pleosporales</taxon>
        <taxon>Pleosporineae</taxon>
        <taxon>Pleosporaceae</taxon>
        <taxon>Bipolaris</taxon>
    </lineage>
</organism>
<protein>
    <submittedName>
        <fullName evidence="2">Uncharacterized protein</fullName>
    </submittedName>
</protein>
<accession>A0A8H6DV46</accession>